<evidence type="ECO:0000313" key="2">
    <source>
        <dbReference type="Proteomes" id="UP000030136"/>
    </source>
</evidence>
<gene>
    <name evidence="1" type="ORF">HQ38_07210</name>
</gene>
<dbReference type="Proteomes" id="UP000030136">
    <property type="component" value="Unassembled WGS sequence"/>
</dbReference>
<comment type="caution">
    <text evidence="1">The sequence shown here is derived from an EMBL/GenBank/DDBJ whole genome shotgun (WGS) entry which is preliminary data.</text>
</comment>
<organism evidence="1 2">
    <name type="scientific">Porphyromonas crevioricanis</name>
    <dbReference type="NCBI Taxonomy" id="393921"/>
    <lineage>
        <taxon>Bacteria</taxon>
        <taxon>Pseudomonadati</taxon>
        <taxon>Bacteroidota</taxon>
        <taxon>Bacteroidia</taxon>
        <taxon>Bacteroidales</taxon>
        <taxon>Porphyromonadaceae</taxon>
        <taxon>Porphyromonas</taxon>
    </lineage>
</organism>
<accession>A0AB34PEQ3</accession>
<name>A0AB34PEQ3_9PORP</name>
<dbReference type="RefSeq" id="WP_023938012.1">
    <property type="nucleotide sequence ID" value="NZ_FUXH01000002.1"/>
</dbReference>
<dbReference type="AlphaFoldDB" id="A0AB34PEQ3"/>
<sequence length="75" mass="8040">MEKIKGQNLVPSDIFQALDMIEIKGGLSPQESLEGSNIATVCDVTLYVACKPTFSGNCVPQCGCKPTDPIEKPKL</sequence>
<reference evidence="1 2" key="1">
    <citation type="submission" date="2014-08" db="EMBL/GenBank/DDBJ databases">
        <title>Porphyromonas crevioricanis strain:COT-253_OH1447 Genome sequencing.</title>
        <authorList>
            <person name="Wallis C."/>
            <person name="Deusch O."/>
            <person name="O'Flynn C."/>
            <person name="Davis I."/>
            <person name="Jospin G."/>
            <person name="Darling A.E."/>
            <person name="Coil D.A."/>
            <person name="Alexiev A."/>
            <person name="Horsfall A."/>
            <person name="Kirkwood N."/>
            <person name="Harris S."/>
            <person name="Eisen J.A."/>
        </authorList>
    </citation>
    <scope>NUCLEOTIDE SEQUENCE [LARGE SCALE GENOMIC DNA]</scope>
    <source>
        <strain evidence="2">COT-253 OH1447</strain>
    </source>
</reference>
<dbReference type="EMBL" id="JQJC01000021">
    <property type="protein sequence ID" value="KGN93990.1"/>
    <property type="molecule type" value="Genomic_DNA"/>
</dbReference>
<protein>
    <submittedName>
        <fullName evidence="1">Uncharacterized protein</fullName>
    </submittedName>
</protein>
<proteinExistence type="predicted"/>
<evidence type="ECO:0000313" key="1">
    <source>
        <dbReference type="EMBL" id="KGN93990.1"/>
    </source>
</evidence>